<keyword evidence="7" id="KW-1185">Reference proteome</keyword>
<evidence type="ECO:0000256" key="3">
    <source>
        <dbReference type="ARBA" id="ARBA00023125"/>
    </source>
</evidence>
<evidence type="ECO:0000313" key="6">
    <source>
        <dbReference type="EMBL" id="GIJ67807.1"/>
    </source>
</evidence>
<dbReference type="InterPro" id="IPR036390">
    <property type="entry name" value="WH_DNA-bd_sf"/>
</dbReference>
<dbReference type="FunFam" id="1.10.10.10:FF:000001">
    <property type="entry name" value="LysR family transcriptional regulator"/>
    <property type="match status" value="1"/>
</dbReference>
<evidence type="ECO:0000256" key="1">
    <source>
        <dbReference type="ARBA" id="ARBA00009437"/>
    </source>
</evidence>
<protein>
    <submittedName>
        <fullName evidence="6">LysR family transcriptional regulator</fullName>
    </submittedName>
</protein>
<reference evidence="6" key="1">
    <citation type="submission" date="2021-01" db="EMBL/GenBank/DDBJ databases">
        <title>Whole genome shotgun sequence of Virgisporangium ochraceum NBRC 16418.</title>
        <authorList>
            <person name="Komaki H."/>
            <person name="Tamura T."/>
        </authorList>
    </citation>
    <scope>NUCLEOTIDE SEQUENCE</scope>
    <source>
        <strain evidence="6">NBRC 16418</strain>
    </source>
</reference>
<proteinExistence type="inferred from homology"/>
<dbReference type="AlphaFoldDB" id="A0A8J3ZRP8"/>
<dbReference type="Gene3D" id="3.40.190.10">
    <property type="entry name" value="Periplasmic binding protein-like II"/>
    <property type="match status" value="2"/>
</dbReference>
<dbReference type="PANTHER" id="PTHR30346">
    <property type="entry name" value="TRANSCRIPTIONAL DUAL REGULATOR HCAR-RELATED"/>
    <property type="match status" value="1"/>
</dbReference>
<dbReference type="InterPro" id="IPR036388">
    <property type="entry name" value="WH-like_DNA-bd_sf"/>
</dbReference>
<dbReference type="Gene3D" id="1.10.10.10">
    <property type="entry name" value="Winged helix-like DNA-binding domain superfamily/Winged helix DNA-binding domain"/>
    <property type="match status" value="1"/>
</dbReference>
<comment type="similarity">
    <text evidence="1">Belongs to the LysR transcriptional regulatory family.</text>
</comment>
<evidence type="ECO:0000313" key="7">
    <source>
        <dbReference type="Proteomes" id="UP000635606"/>
    </source>
</evidence>
<gene>
    <name evidence="6" type="ORF">Voc01_027240</name>
</gene>
<keyword evidence="3" id="KW-0238">DNA-binding</keyword>
<dbReference type="Pfam" id="PF03466">
    <property type="entry name" value="LysR_substrate"/>
    <property type="match status" value="1"/>
</dbReference>
<name>A0A8J3ZRP8_9ACTN</name>
<dbReference type="PANTHER" id="PTHR30346:SF0">
    <property type="entry name" value="HCA OPERON TRANSCRIPTIONAL ACTIVATOR HCAR"/>
    <property type="match status" value="1"/>
</dbReference>
<evidence type="ECO:0000256" key="2">
    <source>
        <dbReference type="ARBA" id="ARBA00023015"/>
    </source>
</evidence>
<evidence type="ECO:0000259" key="5">
    <source>
        <dbReference type="PROSITE" id="PS50931"/>
    </source>
</evidence>
<keyword evidence="4" id="KW-0804">Transcription</keyword>
<dbReference type="CDD" id="cd08414">
    <property type="entry name" value="PBP2_LTTR_aromatics_like"/>
    <property type="match status" value="1"/>
</dbReference>
<comment type="caution">
    <text evidence="6">The sequence shown here is derived from an EMBL/GenBank/DDBJ whole genome shotgun (WGS) entry which is preliminary data.</text>
</comment>
<dbReference type="GO" id="GO:0003700">
    <property type="term" value="F:DNA-binding transcription factor activity"/>
    <property type="evidence" value="ECO:0007669"/>
    <property type="project" value="InterPro"/>
</dbReference>
<organism evidence="6 7">
    <name type="scientific">Virgisporangium ochraceum</name>
    <dbReference type="NCBI Taxonomy" id="65505"/>
    <lineage>
        <taxon>Bacteria</taxon>
        <taxon>Bacillati</taxon>
        <taxon>Actinomycetota</taxon>
        <taxon>Actinomycetes</taxon>
        <taxon>Micromonosporales</taxon>
        <taxon>Micromonosporaceae</taxon>
        <taxon>Virgisporangium</taxon>
    </lineage>
</organism>
<feature type="domain" description="HTH lysR-type" evidence="5">
    <location>
        <begin position="3"/>
        <end position="60"/>
    </location>
</feature>
<accession>A0A8J3ZRP8</accession>
<dbReference type="SUPFAM" id="SSF53850">
    <property type="entry name" value="Periplasmic binding protein-like II"/>
    <property type="match status" value="1"/>
</dbReference>
<dbReference type="InterPro" id="IPR005119">
    <property type="entry name" value="LysR_subst-bd"/>
</dbReference>
<dbReference type="PROSITE" id="PS50931">
    <property type="entry name" value="HTH_LYSR"/>
    <property type="match status" value="1"/>
</dbReference>
<dbReference type="SUPFAM" id="SSF46785">
    <property type="entry name" value="Winged helix' DNA-binding domain"/>
    <property type="match status" value="1"/>
</dbReference>
<dbReference type="PRINTS" id="PR00039">
    <property type="entry name" value="HTHLYSR"/>
</dbReference>
<dbReference type="Proteomes" id="UP000635606">
    <property type="component" value="Unassembled WGS sequence"/>
</dbReference>
<dbReference type="GO" id="GO:0003677">
    <property type="term" value="F:DNA binding"/>
    <property type="evidence" value="ECO:0007669"/>
    <property type="project" value="UniProtKB-KW"/>
</dbReference>
<dbReference type="InterPro" id="IPR000847">
    <property type="entry name" value="LysR_HTH_N"/>
</dbReference>
<keyword evidence="2" id="KW-0805">Transcription regulation</keyword>
<dbReference type="Pfam" id="PF00126">
    <property type="entry name" value="HTH_1"/>
    <property type="match status" value="1"/>
</dbReference>
<evidence type="ECO:0000256" key="4">
    <source>
        <dbReference type="ARBA" id="ARBA00023163"/>
    </source>
</evidence>
<dbReference type="RefSeq" id="WP_203927743.1">
    <property type="nucleotide sequence ID" value="NZ_BOPH01000031.1"/>
</dbReference>
<dbReference type="GO" id="GO:0032993">
    <property type="term" value="C:protein-DNA complex"/>
    <property type="evidence" value="ECO:0007669"/>
    <property type="project" value="TreeGrafter"/>
</dbReference>
<sequence length="297" mass="31756">MKFELRHLEAFVAVAEELHFGRAAQRLHVAQPALSQQILRLESALGVDLLVRSKRRTSLSEAGRLFLVEARRTLSQARTAESVAERARRGEQGRLRVGYHPTASSQPFLAALAAFERIAPEVELSLRELPMGILGQPLRDDLVDVAFLSTLGAVDCGQPALAMRTLATERIVVAAPLSHGTAGAADVAMSDLAGQTLLMLGREVCASWHDSLAAMCERGGFAPRTVRYAGELGALLTLVAAGLGVALVPESTRMLRTEGLAYVGLRDADQPVVSAAMWCSDDASPVLARFLALLPGD</sequence>
<dbReference type="EMBL" id="BOPH01000031">
    <property type="protein sequence ID" value="GIJ67807.1"/>
    <property type="molecule type" value="Genomic_DNA"/>
</dbReference>